<evidence type="ECO:0000313" key="2">
    <source>
        <dbReference type="Proteomes" id="UP001055879"/>
    </source>
</evidence>
<organism evidence="1 2">
    <name type="scientific">Arctium lappa</name>
    <name type="common">Greater burdock</name>
    <name type="synonym">Lappa major</name>
    <dbReference type="NCBI Taxonomy" id="4217"/>
    <lineage>
        <taxon>Eukaryota</taxon>
        <taxon>Viridiplantae</taxon>
        <taxon>Streptophyta</taxon>
        <taxon>Embryophyta</taxon>
        <taxon>Tracheophyta</taxon>
        <taxon>Spermatophyta</taxon>
        <taxon>Magnoliopsida</taxon>
        <taxon>eudicotyledons</taxon>
        <taxon>Gunneridae</taxon>
        <taxon>Pentapetalae</taxon>
        <taxon>asterids</taxon>
        <taxon>campanulids</taxon>
        <taxon>Asterales</taxon>
        <taxon>Asteraceae</taxon>
        <taxon>Carduoideae</taxon>
        <taxon>Cardueae</taxon>
        <taxon>Arctiinae</taxon>
        <taxon>Arctium</taxon>
    </lineage>
</organism>
<protein>
    <submittedName>
        <fullName evidence="1">Uncharacterized protein</fullName>
    </submittedName>
</protein>
<name>A0ACB9FGV1_ARCLA</name>
<dbReference type="EMBL" id="CM042047">
    <property type="protein sequence ID" value="KAI3770489.1"/>
    <property type="molecule type" value="Genomic_DNA"/>
</dbReference>
<gene>
    <name evidence="1" type="ORF">L6452_01623</name>
</gene>
<accession>A0ACB9FGV1</accession>
<reference evidence="1 2" key="2">
    <citation type="journal article" date="2022" name="Mol. Ecol. Resour.">
        <title>The genomes of chicory, endive, great burdock and yacon provide insights into Asteraceae paleo-polyploidization history and plant inulin production.</title>
        <authorList>
            <person name="Fan W."/>
            <person name="Wang S."/>
            <person name="Wang H."/>
            <person name="Wang A."/>
            <person name="Jiang F."/>
            <person name="Liu H."/>
            <person name="Zhao H."/>
            <person name="Xu D."/>
            <person name="Zhang Y."/>
        </authorList>
    </citation>
    <scope>NUCLEOTIDE SEQUENCE [LARGE SCALE GENOMIC DNA]</scope>
    <source>
        <strain evidence="2">cv. Niubang</strain>
    </source>
</reference>
<dbReference type="Proteomes" id="UP001055879">
    <property type="component" value="Linkage Group LG01"/>
</dbReference>
<evidence type="ECO:0000313" key="1">
    <source>
        <dbReference type="EMBL" id="KAI3770489.1"/>
    </source>
</evidence>
<sequence>MAECRTLIRRRQEEDDTRGRNISEEEIEQALITQKEYEANQRWEAKEEAEKSEVCDLMVAQKFEPGKTEKKNKRRKIKKARIKWYNKSIFGRYFPSTLTNVRIFDPNVSKIDLESILLEVGRANGVVRVEKLSWIHLCGLSEWAELSQILRKSKIKYQDTIIKHINSMIKKLTNIRKSYNLKPSSAETEHLQKL</sequence>
<keyword evidence="2" id="KW-1185">Reference proteome</keyword>
<proteinExistence type="predicted"/>
<comment type="caution">
    <text evidence="1">The sequence shown here is derived from an EMBL/GenBank/DDBJ whole genome shotgun (WGS) entry which is preliminary data.</text>
</comment>
<reference evidence="2" key="1">
    <citation type="journal article" date="2022" name="Mol. Ecol. Resour.">
        <title>The genomes of chicory, endive, great burdock and yacon provide insights into Asteraceae palaeo-polyploidization history and plant inulin production.</title>
        <authorList>
            <person name="Fan W."/>
            <person name="Wang S."/>
            <person name="Wang H."/>
            <person name="Wang A."/>
            <person name="Jiang F."/>
            <person name="Liu H."/>
            <person name="Zhao H."/>
            <person name="Xu D."/>
            <person name="Zhang Y."/>
        </authorList>
    </citation>
    <scope>NUCLEOTIDE SEQUENCE [LARGE SCALE GENOMIC DNA]</scope>
    <source>
        <strain evidence="2">cv. Niubang</strain>
    </source>
</reference>